<proteinExistence type="predicted"/>
<dbReference type="RefSeq" id="WP_183185692.1">
    <property type="nucleotide sequence ID" value="NZ_BMNP01000026.1"/>
</dbReference>
<protein>
    <submittedName>
        <fullName evidence="1">Uncharacterized protein</fullName>
    </submittedName>
</protein>
<comment type="caution">
    <text evidence="1">The sequence shown here is derived from an EMBL/GenBank/DDBJ whole genome shotgun (WGS) entry which is preliminary data.</text>
</comment>
<reference evidence="1 2" key="1">
    <citation type="submission" date="2020-08" db="EMBL/GenBank/DDBJ databases">
        <title>Genomic Encyclopedia of Type Strains, Phase IV (KMG-IV): sequencing the most valuable type-strain genomes for metagenomic binning, comparative biology and taxonomic classification.</title>
        <authorList>
            <person name="Goeker M."/>
        </authorList>
    </citation>
    <scope>NUCLEOTIDE SEQUENCE [LARGE SCALE GENOMIC DNA]</scope>
    <source>
        <strain evidence="1 2">DSM 17075</strain>
    </source>
</reference>
<evidence type="ECO:0000313" key="2">
    <source>
        <dbReference type="Proteomes" id="UP000559598"/>
    </source>
</evidence>
<accession>A0A840DU36</accession>
<dbReference type="Proteomes" id="UP000559598">
    <property type="component" value="Unassembled WGS sequence"/>
</dbReference>
<name>A0A840DU36_9BACL</name>
<gene>
    <name evidence="1" type="ORF">GGR02_003000</name>
</gene>
<keyword evidence="2" id="KW-1185">Reference proteome</keyword>
<dbReference type="AlphaFoldDB" id="A0A840DU36"/>
<dbReference type="EMBL" id="JACIDE010000026">
    <property type="protein sequence ID" value="MBB4075183.1"/>
    <property type="molecule type" value="Genomic_DNA"/>
</dbReference>
<evidence type="ECO:0000313" key="1">
    <source>
        <dbReference type="EMBL" id="MBB4075183.1"/>
    </source>
</evidence>
<sequence>MENRRVKTTDEEMKLSLKKNDGEKPTYTTDEEITIEWINKDDHLTHQPKDFEDIDY</sequence>
<organism evidence="1 2">
    <name type="scientific">Anoxybacteroides voinovskiense</name>
    <dbReference type="NCBI Taxonomy" id="230470"/>
    <lineage>
        <taxon>Bacteria</taxon>
        <taxon>Bacillati</taxon>
        <taxon>Bacillota</taxon>
        <taxon>Bacilli</taxon>
        <taxon>Bacillales</taxon>
        <taxon>Anoxybacillaceae</taxon>
        <taxon>Anoxybacteroides</taxon>
    </lineage>
</organism>